<organism evidence="1 3">
    <name type="scientific">Rotaria sordida</name>
    <dbReference type="NCBI Taxonomy" id="392033"/>
    <lineage>
        <taxon>Eukaryota</taxon>
        <taxon>Metazoa</taxon>
        <taxon>Spiralia</taxon>
        <taxon>Gnathifera</taxon>
        <taxon>Rotifera</taxon>
        <taxon>Eurotatoria</taxon>
        <taxon>Bdelloidea</taxon>
        <taxon>Philodinida</taxon>
        <taxon>Philodinidae</taxon>
        <taxon>Rotaria</taxon>
    </lineage>
</organism>
<proteinExistence type="predicted"/>
<dbReference type="Proteomes" id="UP000663864">
    <property type="component" value="Unassembled WGS sequence"/>
</dbReference>
<dbReference type="EMBL" id="CAJOBD010000848">
    <property type="protein sequence ID" value="CAF3727183.1"/>
    <property type="molecule type" value="Genomic_DNA"/>
</dbReference>
<name>A0A813VXC6_9BILA</name>
<evidence type="ECO:0008006" key="4">
    <source>
        <dbReference type="Google" id="ProtNLM"/>
    </source>
</evidence>
<dbReference type="AlphaFoldDB" id="A0A813VXC6"/>
<dbReference type="SUPFAM" id="SSF50969">
    <property type="entry name" value="YVTN repeat-like/Quinoprotein amine dehydrogenase"/>
    <property type="match status" value="1"/>
</dbReference>
<evidence type="ECO:0000313" key="2">
    <source>
        <dbReference type="EMBL" id="CAF3727183.1"/>
    </source>
</evidence>
<evidence type="ECO:0000313" key="3">
    <source>
        <dbReference type="Proteomes" id="UP000663864"/>
    </source>
</evidence>
<sequence length="1181" mass="137446">MTANPKALSIVAKCALCSIKTELFICPHCDEVICQTCVNKHQSQLNETLKEHWLKCKTKFHNLCQLSNTCDKDFVLVENEMSRIRQIIEQQYLDVVESIESEKNTLLIKLEDYIKSITSNVKHKDLQQLFNSINQRLEDVFQNSNTAYNADDFLLEIEHFNMQISNRLTHIQSSSFKYPYLNPSKPVIISDIFGELQWNSKPMSNRNLSRPLFITTSGHGSIHTSDELQDESLSVSEEDSIPVPVMRRQKQWSIDACGVPHFLCILAKKNYLLFACDKYGCIDLYQLDGTDPSNTPRHLRQFDLFPGNNTNQKAQIIEAFTVYTPFIVVSAHLSDQTDTSSVYFFDHRGSQQADTCLQNFPVRQLSADPSFKCLWGVDRHQHTIYYNQLPMNVSQIQLSIEHRADFIKFGRDFEPIRITQNQTSIAVVERNSQSVHIFDKQTKEQIDEIQNLLRTEGSFRLWNVLLRDNNSMVLKLDEDLPPYSRPQTIHHLIVELDSKGMPISQIERTAVYGLAIGPNQEILLGCCFDDKTLILICPKCKKLHQYNSREEFENRCMPDGFLASMVTQFKRNQSRLSGLKFRPTSVNSQMSITYGFLQVSTPVRMLSQNINSNYDQSYSEHSTPSIFNQQRSSSVLSQSINRLLIAKCQSCNIKGELIVCTHCDNVICIKCVDEHQNIINNDIKDEWNLCKIKFQTLHEQSNCFETDLEECMCKAHQLQILINEQSDKLIQTINSYKNAYIVLIEKHRRTYKQFFAHEQVIDEYESIDKRINDLLRSSDITAEKISDFSFEIEHLEGRLDNFNKLLNLHGLKFPVLTLPEKIDISLLLGTLKFIPLDSYSSQLSNIYNNLQLESEYDDNIFIETNLNKSTINNQQLSPLPIPIVSKKKLLWQLDYKSVPYYIRTYNNQLFVCDKYGHISIYEFNKLNDYRQKPTFIREIILFNDHPISTVTTDDQTIIDSFVVSKLWIIVLKRKKTELYGIIYLFTHDGKLIPNGKYLHNYPSRELTIDIETNILWSLDQQQLCLYYYQLPDQIEYSNKIENYFQNRYLHVQFPKTFIPKHISLNKNVLAVLDKKRQAVHVYNKQTRQELYEHVSNYNNTTYFCWDMALFSDNSLLIKLDETNSLKTNSSKHIYLQLDTTNQHHVIAMIEEIDAYGMIITSTDEIFIGVRINKQGIIKCYA</sequence>
<dbReference type="EMBL" id="CAJNOT010000116">
    <property type="protein sequence ID" value="CAF0846693.1"/>
    <property type="molecule type" value="Genomic_DNA"/>
</dbReference>
<gene>
    <name evidence="2" type="ORF">JBS370_LOCUS11176</name>
    <name evidence="1" type="ORF">ZHD862_LOCUS4663</name>
</gene>
<reference evidence="1" key="1">
    <citation type="submission" date="2021-02" db="EMBL/GenBank/DDBJ databases">
        <authorList>
            <person name="Nowell W R."/>
        </authorList>
    </citation>
    <scope>NUCLEOTIDE SEQUENCE</scope>
</reference>
<dbReference type="InterPro" id="IPR011044">
    <property type="entry name" value="Quino_amine_DH_bsu"/>
</dbReference>
<evidence type="ECO:0000313" key="1">
    <source>
        <dbReference type="EMBL" id="CAF0846693.1"/>
    </source>
</evidence>
<accession>A0A813VXC6</accession>
<protein>
    <recommendedName>
        <fullName evidence="4">B box-type domain-containing protein</fullName>
    </recommendedName>
</protein>
<comment type="caution">
    <text evidence="1">The sequence shown here is derived from an EMBL/GenBank/DDBJ whole genome shotgun (WGS) entry which is preliminary data.</text>
</comment>
<dbReference type="Proteomes" id="UP000663836">
    <property type="component" value="Unassembled WGS sequence"/>
</dbReference>